<name>A0ABQ0KVW0_MYCCL</name>
<accession>A0ABQ0KVW0</accession>
<dbReference type="InterPro" id="IPR045497">
    <property type="entry name" value="DUF6438"/>
</dbReference>
<protein>
    <recommendedName>
        <fullName evidence="1">DUF6438 domain-containing protein</fullName>
    </recommendedName>
</protein>
<evidence type="ECO:0000313" key="3">
    <source>
        <dbReference type="Proteomes" id="UP000815677"/>
    </source>
</evidence>
<feature type="domain" description="DUF6438" evidence="1">
    <location>
        <begin position="276"/>
        <end position="388"/>
    </location>
</feature>
<sequence length="534" mass="59162">MGCSHVVKTAAASSAAVDNSTGASSYKPVITGDEKQYTVQPGQSFSKPLLEKTFAPVYPPNLVPQKLPPLDLMAQVIVDEQGHVSDVRVQHDATTPDAEQAAFAQAVQQAAMRWQFSPLLMTETRIDAQGHPVSSSKGKPFSLAYAKDARVRYRVAGLATASTPLSTEVAMHRHFSVPHLDYPFGTVRKHWLLQLMLHVDTHGRVACVGVQANPSSDFKPDDQERALLSALGTWRYTPFRRDGHPVEADVFEWVVEQELPGGHQPLPQVALSDVHLHLKRTECYGMCPAYSLDMYGDGRVVWRGVGYVDLVGELSYRIPAAKMAELVATLQENDLWSMRKRYRAEVTDYPTIRLAISMGKKTHRIEDYAGEMVGIPIAVAAFEQRMDAAAGVEHLIHLDPIGMQRLHEQHFHFKSAQAGLLLAYSVADAGNHHEALMLDLIRKGAPLSACEPLSYMPGCVNLPVLVSAIYKQRQRLIDPLLQRGALQTDGKPDQQKIDEAYLAAFDARQPLTITRIWQAAGDAHRPRLIGKRRN</sequence>
<reference evidence="2" key="1">
    <citation type="submission" date="2014-09" db="EMBL/GenBank/DDBJ databases">
        <title>Genome sequence of the luminous mushroom Mycena chlorophos for searching fungal bioluminescence genes.</title>
        <authorList>
            <person name="Tanaka Y."/>
            <person name="Kasuga D."/>
            <person name="Oba Y."/>
            <person name="Hase S."/>
            <person name="Sato K."/>
            <person name="Oba Y."/>
            <person name="Sakakibara Y."/>
        </authorList>
    </citation>
    <scope>NUCLEOTIDE SEQUENCE</scope>
</reference>
<dbReference type="Proteomes" id="UP000815677">
    <property type="component" value="Unassembled WGS sequence"/>
</dbReference>
<dbReference type="Pfam" id="PF20033">
    <property type="entry name" value="DUF6438"/>
    <property type="match status" value="1"/>
</dbReference>
<evidence type="ECO:0000259" key="1">
    <source>
        <dbReference type="Pfam" id="PF20033"/>
    </source>
</evidence>
<dbReference type="EMBL" id="DF838538">
    <property type="protein sequence ID" value="GAT43064.1"/>
    <property type="molecule type" value="Genomic_DNA"/>
</dbReference>
<dbReference type="Gene3D" id="3.30.1150.10">
    <property type="match status" value="1"/>
</dbReference>
<proteinExistence type="predicted"/>
<evidence type="ECO:0000313" key="2">
    <source>
        <dbReference type="EMBL" id="GAT43064.1"/>
    </source>
</evidence>
<organism evidence="2 3">
    <name type="scientific">Mycena chlorophos</name>
    <name type="common">Agaric fungus</name>
    <name type="synonym">Agaricus chlorophos</name>
    <dbReference type="NCBI Taxonomy" id="658473"/>
    <lineage>
        <taxon>Eukaryota</taxon>
        <taxon>Fungi</taxon>
        <taxon>Dikarya</taxon>
        <taxon>Basidiomycota</taxon>
        <taxon>Agaricomycotina</taxon>
        <taxon>Agaricomycetes</taxon>
        <taxon>Agaricomycetidae</taxon>
        <taxon>Agaricales</taxon>
        <taxon>Marasmiineae</taxon>
        <taxon>Mycenaceae</taxon>
        <taxon>Mycena</taxon>
    </lineage>
</organism>
<keyword evidence="3" id="KW-1185">Reference proteome</keyword>
<gene>
    <name evidence="2" type="ORF">MCHLO_00757</name>
</gene>